<reference evidence="1 2" key="1">
    <citation type="submission" date="2023-01" db="EMBL/GenBank/DDBJ databases">
        <title>Analysis of 21 Apiospora genomes using comparative genomics revels a genus with tremendous synthesis potential of carbohydrate active enzymes and secondary metabolites.</title>
        <authorList>
            <person name="Sorensen T."/>
        </authorList>
    </citation>
    <scope>NUCLEOTIDE SEQUENCE [LARGE SCALE GENOMIC DNA]</scope>
    <source>
        <strain evidence="1 2">CBS 114990</strain>
    </source>
</reference>
<proteinExistence type="predicted"/>
<comment type="caution">
    <text evidence="1">The sequence shown here is derived from an EMBL/GenBank/DDBJ whole genome shotgun (WGS) entry which is preliminary data.</text>
</comment>
<accession>A0ABR1UVU3</accession>
<dbReference type="Proteomes" id="UP001433268">
    <property type="component" value="Unassembled WGS sequence"/>
</dbReference>
<dbReference type="GeneID" id="92051636"/>
<sequence length="105" mass="12029">MYFETGSSNFPDELSKIVAGTSVVQCLHFSPGLPHDVEEIVEARHGWTVKEWQDVAHRMTRFTQSFAVPTFFNPVSPLPQWIEILMHNLLDYESARQYAVSNGFL</sequence>
<organism evidence="1 2">
    <name type="scientific">Apiospora hydei</name>
    <dbReference type="NCBI Taxonomy" id="1337664"/>
    <lineage>
        <taxon>Eukaryota</taxon>
        <taxon>Fungi</taxon>
        <taxon>Dikarya</taxon>
        <taxon>Ascomycota</taxon>
        <taxon>Pezizomycotina</taxon>
        <taxon>Sordariomycetes</taxon>
        <taxon>Xylariomycetidae</taxon>
        <taxon>Amphisphaeriales</taxon>
        <taxon>Apiosporaceae</taxon>
        <taxon>Apiospora</taxon>
    </lineage>
</organism>
<protein>
    <submittedName>
        <fullName evidence="1">Uncharacterized protein</fullName>
    </submittedName>
</protein>
<keyword evidence="2" id="KW-1185">Reference proteome</keyword>
<evidence type="ECO:0000313" key="1">
    <source>
        <dbReference type="EMBL" id="KAK8062165.1"/>
    </source>
</evidence>
<gene>
    <name evidence="1" type="ORF">PG997_014262</name>
</gene>
<name>A0ABR1UVU3_9PEZI</name>
<dbReference type="RefSeq" id="XP_066660764.1">
    <property type="nucleotide sequence ID" value="XM_066818576.1"/>
</dbReference>
<dbReference type="EMBL" id="JAQQWN010000010">
    <property type="protein sequence ID" value="KAK8062165.1"/>
    <property type="molecule type" value="Genomic_DNA"/>
</dbReference>
<evidence type="ECO:0000313" key="2">
    <source>
        <dbReference type="Proteomes" id="UP001433268"/>
    </source>
</evidence>